<dbReference type="STRING" id="1212491.LFA_1661"/>
<evidence type="ECO:0000313" key="3">
    <source>
        <dbReference type="Proteomes" id="UP000032430"/>
    </source>
</evidence>
<feature type="transmembrane region" description="Helical" evidence="1">
    <location>
        <begin position="98"/>
        <end position="117"/>
    </location>
</feature>
<name>A0A098G3M1_9GAMM</name>
<feature type="transmembrane region" description="Helical" evidence="1">
    <location>
        <begin position="64"/>
        <end position="86"/>
    </location>
</feature>
<dbReference type="AlphaFoldDB" id="A0A098G3M1"/>
<dbReference type="KEGG" id="lfa:LFA_1661"/>
<keyword evidence="3" id="KW-1185">Reference proteome</keyword>
<dbReference type="OrthoDB" id="5654350at2"/>
<dbReference type="HOGENOM" id="CLU_2012384_0_0_6"/>
<sequence>MDAVTIRTVMALLLTISLELLAYCFFIKRKIPKKERWVWVVFIIGLNLFTNPMAHFFYYFLSSYILSGFSWIITEFLVLLIEALLIHLVMRVTIKNSIIYSLILNGTSIVLGEYVWWGVYLLY</sequence>
<dbReference type="EMBL" id="LN614827">
    <property type="protein sequence ID" value="CEG57068.1"/>
    <property type="molecule type" value="Genomic_DNA"/>
</dbReference>
<feature type="transmembrane region" description="Helical" evidence="1">
    <location>
        <begin position="6"/>
        <end position="26"/>
    </location>
</feature>
<dbReference type="RefSeq" id="WP_045095632.1">
    <property type="nucleotide sequence ID" value="NZ_LN614827.1"/>
</dbReference>
<keyword evidence="1" id="KW-1133">Transmembrane helix</keyword>
<reference evidence="3" key="1">
    <citation type="submission" date="2014-09" db="EMBL/GenBank/DDBJ databases">
        <authorList>
            <person name="Gomez-Valero L."/>
        </authorList>
    </citation>
    <scope>NUCLEOTIDE SEQUENCE [LARGE SCALE GENOMIC DNA]</scope>
    <source>
        <strain evidence="3">ATCC700992</strain>
    </source>
</reference>
<organism evidence="2 3">
    <name type="scientific">Legionella fallonii LLAP-10</name>
    <dbReference type="NCBI Taxonomy" id="1212491"/>
    <lineage>
        <taxon>Bacteria</taxon>
        <taxon>Pseudomonadati</taxon>
        <taxon>Pseudomonadota</taxon>
        <taxon>Gammaproteobacteria</taxon>
        <taxon>Legionellales</taxon>
        <taxon>Legionellaceae</taxon>
        <taxon>Legionella</taxon>
    </lineage>
</organism>
<evidence type="ECO:0000313" key="2">
    <source>
        <dbReference type="EMBL" id="CEG57068.1"/>
    </source>
</evidence>
<keyword evidence="1" id="KW-0812">Transmembrane</keyword>
<keyword evidence="1" id="KW-0472">Membrane</keyword>
<gene>
    <name evidence="2" type="ORF">LFA_1661</name>
</gene>
<proteinExistence type="predicted"/>
<dbReference type="Proteomes" id="UP000032430">
    <property type="component" value="Chromosome I"/>
</dbReference>
<feature type="transmembrane region" description="Helical" evidence="1">
    <location>
        <begin position="38"/>
        <end position="58"/>
    </location>
</feature>
<evidence type="ECO:0000256" key="1">
    <source>
        <dbReference type="SAM" id="Phobius"/>
    </source>
</evidence>
<accession>A0A098G3M1</accession>
<protein>
    <submittedName>
        <fullName evidence="2">Uncharacterized protein</fullName>
    </submittedName>
</protein>